<evidence type="ECO:0000313" key="3">
    <source>
        <dbReference type="Proteomes" id="UP001225356"/>
    </source>
</evidence>
<dbReference type="SUPFAM" id="SSF53474">
    <property type="entry name" value="alpha/beta-Hydrolases"/>
    <property type="match status" value="1"/>
</dbReference>
<dbReference type="PANTHER" id="PTHR43433:SF5">
    <property type="entry name" value="AB HYDROLASE-1 DOMAIN-CONTAINING PROTEIN"/>
    <property type="match status" value="1"/>
</dbReference>
<dbReference type="Gene3D" id="3.40.50.1820">
    <property type="entry name" value="alpha/beta hydrolase"/>
    <property type="match status" value="1"/>
</dbReference>
<keyword evidence="3" id="KW-1185">Reference proteome</keyword>
<gene>
    <name evidence="2" type="ORF">J2853_008217</name>
</gene>
<dbReference type="InterPro" id="IPR050471">
    <property type="entry name" value="AB_hydrolase"/>
</dbReference>
<reference evidence="2 3" key="1">
    <citation type="submission" date="2023-07" db="EMBL/GenBank/DDBJ databases">
        <title>Sequencing the genomes of 1000 actinobacteria strains.</title>
        <authorList>
            <person name="Klenk H.-P."/>
        </authorList>
    </citation>
    <scope>NUCLEOTIDE SEQUENCE [LARGE SCALE GENOMIC DNA]</scope>
    <source>
        <strain evidence="2 3">DSM 46740</strain>
    </source>
</reference>
<feature type="domain" description="AB hydrolase-1" evidence="1">
    <location>
        <begin position="25"/>
        <end position="148"/>
    </location>
</feature>
<sequence>MHDVTTRNLPLPGANLHYEVSGSGPLLLMIPGAPADAGALAGLAAVLSDRYTVVAYDQRGLSRSTLTGPAADQDVAVFAEDAHLLLAALGAGPAYVLGNSGGALTALDLAARHPEQVRALIVHEPPIPELLPDRDHWRAVFQDVRDTYGAEGPDAAMRKFLVTVEGEAGGPPQMPDFSQMPPEMLAMMGRIQQNIGFFLAHVLLPVLRFTPDLTAFRTAATRIAVGVGAASPDGVPLRCAHELAKHLDVKPIEFPGDHQGLALDPATSAAIIHDTFTRIAGETRP</sequence>
<proteinExistence type="predicted"/>
<dbReference type="RefSeq" id="WP_307566616.1">
    <property type="nucleotide sequence ID" value="NZ_JAUSQU010000001.1"/>
</dbReference>
<comment type="caution">
    <text evidence="2">The sequence shown here is derived from an EMBL/GenBank/DDBJ whole genome shotgun (WGS) entry which is preliminary data.</text>
</comment>
<dbReference type="InterPro" id="IPR000073">
    <property type="entry name" value="AB_hydrolase_1"/>
</dbReference>
<protein>
    <submittedName>
        <fullName evidence="2">Pimeloyl-ACP methyl ester carboxylesterase</fullName>
    </submittedName>
</protein>
<evidence type="ECO:0000313" key="2">
    <source>
        <dbReference type="EMBL" id="MDP9849006.1"/>
    </source>
</evidence>
<organism evidence="2 3">
    <name type="scientific">Streptosporangium lutulentum</name>
    <dbReference type="NCBI Taxonomy" id="1461250"/>
    <lineage>
        <taxon>Bacteria</taxon>
        <taxon>Bacillati</taxon>
        <taxon>Actinomycetota</taxon>
        <taxon>Actinomycetes</taxon>
        <taxon>Streptosporangiales</taxon>
        <taxon>Streptosporangiaceae</taxon>
        <taxon>Streptosporangium</taxon>
    </lineage>
</organism>
<dbReference type="InterPro" id="IPR029058">
    <property type="entry name" value="AB_hydrolase_fold"/>
</dbReference>
<name>A0ABT9QRH3_9ACTN</name>
<dbReference type="EMBL" id="JAUSQU010000001">
    <property type="protein sequence ID" value="MDP9849006.1"/>
    <property type="molecule type" value="Genomic_DNA"/>
</dbReference>
<accession>A0ABT9QRH3</accession>
<dbReference type="Proteomes" id="UP001225356">
    <property type="component" value="Unassembled WGS sequence"/>
</dbReference>
<evidence type="ECO:0000259" key="1">
    <source>
        <dbReference type="Pfam" id="PF00561"/>
    </source>
</evidence>
<dbReference type="PRINTS" id="PR00111">
    <property type="entry name" value="ABHYDROLASE"/>
</dbReference>
<dbReference type="Pfam" id="PF00561">
    <property type="entry name" value="Abhydrolase_1"/>
    <property type="match status" value="1"/>
</dbReference>
<dbReference type="PANTHER" id="PTHR43433">
    <property type="entry name" value="HYDROLASE, ALPHA/BETA FOLD FAMILY PROTEIN"/>
    <property type="match status" value="1"/>
</dbReference>